<name>A0A0H1QXW0_9EURY</name>
<dbReference type="RefSeq" id="WP_048185388.1">
    <property type="nucleotide sequence ID" value="NZ_JXOJ01000007.1"/>
</dbReference>
<dbReference type="EMBL" id="JXOJ01000007">
    <property type="protein sequence ID" value="KLK87421.1"/>
    <property type="molecule type" value="Genomic_DNA"/>
</dbReference>
<comment type="caution">
    <text evidence="1">The sequence shown here is derived from an EMBL/GenBank/DDBJ whole genome shotgun (WGS) entry which is preliminary data.</text>
</comment>
<dbReference type="STRING" id="1550566.SZ63_11110"/>
<organism evidence="1 2">
    <name type="scientific">Methanoculleus sediminis</name>
    <dbReference type="NCBI Taxonomy" id="1550566"/>
    <lineage>
        <taxon>Archaea</taxon>
        <taxon>Methanobacteriati</taxon>
        <taxon>Methanobacteriota</taxon>
        <taxon>Stenosarchaea group</taxon>
        <taxon>Methanomicrobia</taxon>
        <taxon>Methanomicrobiales</taxon>
        <taxon>Methanomicrobiaceae</taxon>
        <taxon>Methanoculleus</taxon>
    </lineage>
</organism>
<protein>
    <submittedName>
        <fullName evidence="1">Uncharacterized protein</fullName>
    </submittedName>
</protein>
<dbReference type="PATRIC" id="fig|1550566.3.peg.2424"/>
<accession>A0A0H1QXW0</accession>
<keyword evidence="2" id="KW-1185">Reference proteome</keyword>
<dbReference type="OrthoDB" id="114454at2157"/>
<sequence>MLEMNEYVRVMQKMYSKSLILESPAEFHPVLHFYFTDALAHIDYTLSTLAYNYMSPRNIMSMEYMRWRLDEEKVGDRAHFPGFVNWLKEEQPEKYEELPMLWSGVYDDDDPAQYRSFRIVLNPDDKKAIPADYLSTFIDEFFDAKFIKQLYKTSSLARLFDEYVRSRSA</sequence>
<evidence type="ECO:0000313" key="1">
    <source>
        <dbReference type="EMBL" id="KLK87421.1"/>
    </source>
</evidence>
<proteinExistence type="predicted"/>
<dbReference type="Proteomes" id="UP000035301">
    <property type="component" value="Unassembled WGS sequence"/>
</dbReference>
<reference evidence="1 2" key="1">
    <citation type="journal article" date="2015" name="Int. J. Syst. Evol. Microbiol.">
        <title>Methanoculleus sediminis sp. nov., a methanogen from sediments near a submarine mud volcano.</title>
        <authorList>
            <person name="Chen S.C."/>
            <person name="Chen M.F."/>
            <person name="Lai M.C."/>
            <person name="Weng C.Y."/>
            <person name="Wu S.Y."/>
            <person name="Lin S."/>
            <person name="Yang T.F."/>
            <person name="Chen P.C."/>
        </authorList>
    </citation>
    <scope>NUCLEOTIDE SEQUENCE [LARGE SCALE GENOMIC DNA]</scope>
    <source>
        <strain evidence="1 2">S3Fa</strain>
    </source>
</reference>
<evidence type="ECO:0000313" key="2">
    <source>
        <dbReference type="Proteomes" id="UP000035301"/>
    </source>
</evidence>
<gene>
    <name evidence="1" type="ORF">SZ63_11110</name>
</gene>
<dbReference type="AlphaFoldDB" id="A0A0H1QXW0"/>